<sequence length="177" mass="20154">MKKIRQIGLLVITSLLASYHPEAVGRCQTDQDVIGKKVSKNVIRVTALPGVSEHALKRLIKDFGKRHPDIDMPTWLVVSDGIVVKFSDNEVSYLVSYTIDGSWKHTIEHYQPNYIPPKVSLILNAKYVDYKILRSKKITSCDKAGESYIVQLQKDKRFKEVLVEGRSFTEISNMEAF</sequence>
<comment type="caution">
    <text evidence="1">The sequence shown here is derived from an EMBL/GenBank/DDBJ whole genome shotgun (WGS) entry which is preliminary data.</text>
</comment>
<organism evidence="1 2">
    <name type="scientific">Olivibacter jilunii</name>
    <dbReference type="NCBI Taxonomy" id="985016"/>
    <lineage>
        <taxon>Bacteria</taxon>
        <taxon>Pseudomonadati</taxon>
        <taxon>Bacteroidota</taxon>
        <taxon>Sphingobacteriia</taxon>
        <taxon>Sphingobacteriales</taxon>
        <taxon>Sphingobacteriaceae</taxon>
        <taxon>Olivibacter</taxon>
    </lineage>
</organism>
<proteinExistence type="predicted"/>
<evidence type="ECO:0008006" key="3">
    <source>
        <dbReference type="Google" id="ProtNLM"/>
    </source>
</evidence>
<evidence type="ECO:0000313" key="2">
    <source>
        <dbReference type="Proteomes" id="UP001597560"/>
    </source>
</evidence>
<dbReference type="Gene3D" id="3.10.450.360">
    <property type="match status" value="1"/>
</dbReference>
<name>A0ABW6BCF4_9SPHI</name>
<dbReference type="SUPFAM" id="SSF160574">
    <property type="entry name" value="BT0923-like"/>
    <property type="match status" value="1"/>
</dbReference>
<reference evidence="2" key="1">
    <citation type="journal article" date="2019" name="Int. J. Syst. Evol. Microbiol.">
        <title>The Global Catalogue of Microorganisms (GCM) 10K type strain sequencing project: providing services to taxonomists for standard genome sequencing and annotation.</title>
        <authorList>
            <consortium name="The Broad Institute Genomics Platform"/>
            <consortium name="The Broad Institute Genome Sequencing Center for Infectious Disease"/>
            <person name="Wu L."/>
            <person name="Ma J."/>
        </authorList>
    </citation>
    <scope>NUCLEOTIDE SEQUENCE [LARGE SCALE GENOMIC DNA]</scope>
    <source>
        <strain evidence="2">KCTC 23098</strain>
    </source>
</reference>
<accession>A0ABW6BCF4</accession>
<evidence type="ECO:0000313" key="1">
    <source>
        <dbReference type="EMBL" id="MFD2965515.1"/>
    </source>
</evidence>
<dbReference type="EMBL" id="JBHUPA010000038">
    <property type="protein sequence ID" value="MFD2965515.1"/>
    <property type="molecule type" value="Genomic_DNA"/>
</dbReference>
<gene>
    <name evidence="1" type="ORF">ACFS6J_27195</name>
</gene>
<dbReference type="Proteomes" id="UP001597560">
    <property type="component" value="Unassembled WGS sequence"/>
</dbReference>
<protein>
    <recommendedName>
        <fullName evidence="3">Beta-lactamase-inhibitor-like PepSY-like domain-containing protein</fullName>
    </recommendedName>
</protein>
<keyword evidence="2" id="KW-1185">Reference proteome</keyword>
<dbReference type="RefSeq" id="WP_289552474.1">
    <property type="nucleotide sequence ID" value="NZ_JBHUPA010000038.1"/>
</dbReference>